<organism evidence="2 3">
    <name type="scientific">Aaosphaeria arxii CBS 175.79</name>
    <dbReference type="NCBI Taxonomy" id="1450172"/>
    <lineage>
        <taxon>Eukaryota</taxon>
        <taxon>Fungi</taxon>
        <taxon>Dikarya</taxon>
        <taxon>Ascomycota</taxon>
        <taxon>Pezizomycotina</taxon>
        <taxon>Dothideomycetes</taxon>
        <taxon>Pleosporomycetidae</taxon>
        <taxon>Pleosporales</taxon>
        <taxon>Pleosporales incertae sedis</taxon>
        <taxon>Aaosphaeria</taxon>
    </lineage>
</organism>
<evidence type="ECO:0000313" key="3">
    <source>
        <dbReference type="Proteomes" id="UP000799778"/>
    </source>
</evidence>
<keyword evidence="3" id="KW-1185">Reference proteome</keyword>
<evidence type="ECO:0000313" key="1">
    <source>
        <dbReference type="EMBL" id="KAF2008312.1"/>
    </source>
</evidence>
<dbReference type="EMBL" id="ML978084">
    <property type="protein sequence ID" value="KAF2008365.1"/>
    <property type="molecule type" value="Genomic_DNA"/>
</dbReference>
<evidence type="ECO:0000313" key="2">
    <source>
        <dbReference type="EMBL" id="KAF2008365.1"/>
    </source>
</evidence>
<dbReference type="EMBL" id="ML978087">
    <property type="protein sequence ID" value="KAF2008312.1"/>
    <property type="molecule type" value="Genomic_DNA"/>
</dbReference>
<accession>A0A6A5X5U5</accession>
<dbReference type="AlphaFoldDB" id="A0A6A5X5U5"/>
<name>A0A6A5X5U5_9PLEO</name>
<sequence length="57" mass="6164">MQRPCAAGAMYRHARISRSAAATGVRLQVCHELSTVHLNVYSKHGLPSTAFIVTPSN</sequence>
<gene>
    <name evidence="2" type="ORF">BU24DRAFT_429398</name>
    <name evidence="1" type="ORF">BU24DRAFT_429474</name>
</gene>
<protein>
    <submittedName>
        <fullName evidence="2">Uncharacterized protein</fullName>
    </submittedName>
</protein>
<dbReference type="Proteomes" id="UP000799778">
    <property type="component" value="Unassembled WGS sequence"/>
</dbReference>
<dbReference type="RefSeq" id="XP_033376704.1">
    <property type="nucleotide sequence ID" value="XM_033529720.1"/>
</dbReference>
<proteinExistence type="predicted"/>
<reference evidence="2" key="1">
    <citation type="journal article" date="2020" name="Stud. Mycol.">
        <title>101 Dothideomycetes genomes: a test case for predicting lifestyles and emergence of pathogens.</title>
        <authorList>
            <person name="Haridas S."/>
            <person name="Albert R."/>
            <person name="Binder M."/>
            <person name="Bloem J."/>
            <person name="Labutti K."/>
            <person name="Salamov A."/>
            <person name="Andreopoulos B."/>
            <person name="Baker S."/>
            <person name="Barry K."/>
            <person name="Bills G."/>
            <person name="Bluhm B."/>
            <person name="Cannon C."/>
            <person name="Castanera R."/>
            <person name="Culley D."/>
            <person name="Daum C."/>
            <person name="Ezra D."/>
            <person name="Gonzalez J."/>
            <person name="Henrissat B."/>
            <person name="Kuo A."/>
            <person name="Liang C."/>
            <person name="Lipzen A."/>
            <person name="Lutzoni F."/>
            <person name="Magnuson J."/>
            <person name="Mondo S."/>
            <person name="Nolan M."/>
            <person name="Ohm R."/>
            <person name="Pangilinan J."/>
            <person name="Park H.-J."/>
            <person name="Ramirez L."/>
            <person name="Alfaro M."/>
            <person name="Sun H."/>
            <person name="Tritt A."/>
            <person name="Yoshinaga Y."/>
            <person name="Zwiers L.-H."/>
            <person name="Turgeon B."/>
            <person name="Goodwin S."/>
            <person name="Spatafora J."/>
            <person name="Crous P."/>
            <person name="Grigoriev I."/>
        </authorList>
    </citation>
    <scope>NUCLEOTIDE SEQUENCE</scope>
    <source>
        <strain evidence="2">CBS 175.79</strain>
    </source>
</reference>
<dbReference type="GeneID" id="54287117"/>